<comment type="caution">
    <text evidence="2">The sequence shown here is derived from an EMBL/GenBank/DDBJ whole genome shotgun (WGS) entry which is preliminary data.</text>
</comment>
<dbReference type="EMBL" id="SDPP02000001">
    <property type="protein sequence ID" value="KAA1379945.1"/>
    <property type="molecule type" value="Genomic_DNA"/>
</dbReference>
<gene>
    <name evidence="2" type="ORF">ESP62_001660</name>
</gene>
<dbReference type="RefSeq" id="WP_129179947.1">
    <property type="nucleotide sequence ID" value="NZ_JAGIOG010000001.1"/>
</dbReference>
<feature type="domain" description="Amidohydrolase 3" evidence="1">
    <location>
        <begin position="47"/>
        <end position="557"/>
    </location>
</feature>
<evidence type="ECO:0000313" key="2">
    <source>
        <dbReference type="EMBL" id="KAA1379945.1"/>
    </source>
</evidence>
<accession>A0A641APS9</accession>
<dbReference type="Gene3D" id="3.10.310.70">
    <property type="match status" value="1"/>
</dbReference>
<sequence>MRTTLTNAVIYTSDPLQPTVDTVVIEGGRFIAVGTHPIIRADDSDVVHDLGGRLVLPGLIDSHVHPTSVANSRWHVRLPWTHDVDELLDFMREYARAHPPEEVPFLYFEYYPSALFADGAPTKELLDSAVSDRPVLCQDFSEHAHWVNSRMLELMGVTASTPDPVPGLEMFARDADGEPTGHLFESVHARFLDTMYDAMGWRPDDKVTTESMSYVLDFLGRHGVTAVFEAVIVDESTVQAVAALDAAGDLHCHYEGGVRFRTSDDLPDAIATVKRYDDLYGSDRVRVRTLKLFLDGTNEVGNSAVLAPQLSSCSHGDGDGAMQMGADELTQCLLTANRADVDVHIHMVGDRAFRAGCDAVEAAKALAVDDSGAWRIQVTFAHCELVDPADMHRPAELGVLINWTTHWSGGYFGEEAIEHLGEERWNRMYAFNAMIDSGATLAYSSDVVTDYELGRANPFFGMQVAHTRVDPEYPLDADRYPGSVRPAADSVLSLERLLEGYTMGGAKQLRIDDRAGSIEVGKAANLVVLDTDLFQAPPTHISDIRPAAVMFEGSVVFGGL</sequence>
<organism evidence="2 3">
    <name type="scientific">Aeromicrobium fastidiosum</name>
    <dbReference type="NCBI Taxonomy" id="52699"/>
    <lineage>
        <taxon>Bacteria</taxon>
        <taxon>Bacillati</taxon>
        <taxon>Actinomycetota</taxon>
        <taxon>Actinomycetes</taxon>
        <taxon>Propionibacteriales</taxon>
        <taxon>Nocardioidaceae</taxon>
        <taxon>Aeromicrobium</taxon>
    </lineage>
</organism>
<dbReference type="SUPFAM" id="SSF51556">
    <property type="entry name" value="Metallo-dependent hydrolases"/>
    <property type="match status" value="1"/>
</dbReference>
<dbReference type="GO" id="GO:0016810">
    <property type="term" value="F:hydrolase activity, acting on carbon-nitrogen (but not peptide) bonds"/>
    <property type="evidence" value="ECO:0007669"/>
    <property type="project" value="InterPro"/>
</dbReference>
<dbReference type="InterPro" id="IPR011059">
    <property type="entry name" value="Metal-dep_hydrolase_composite"/>
</dbReference>
<dbReference type="Proteomes" id="UP001515100">
    <property type="component" value="Unassembled WGS sequence"/>
</dbReference>
<name>A0A641APS9_9ACTN</name>
<dbReference type="Gene3D" id="3.20.20.140">
    <property type="entry name" value="Metal-dependent hydrolases"/>
    <property type="match status" value="1"/>
</dbReference>
<dbReference type="Gene3D" id="2.30.40.10">
    <property type="entry name" value="Urease, subunit C, domain 1"/>
    <property type="match status" value="1"/>
</dbReference>
<dbReference type="AlphaFoldDB" id="A0A641APS9"/>
<evidence type="ECO:0000313" key="3">
    <source>
        <dbReference type="Proteomes" id="UP001515100"/>
    </source>
</evidence>
<evidence type="ECO:0000259" key="1">
    <source>
        <dbReference type="Pfam" id="PF07969"/>
    </source>
</evidence>
<proteinExistence type="predicted"/>
<protein>
    <submittedName>
        <fullName evidence="2">Amidohydrolase family protein</fullName>
    </submittedName>
</protein>
<keyword evidence="3" id="KW-1185">Reference proteome</keyword>
<dbReference type="SUPFAM" id="SSF51338">
    <property type="entry name" value="Composite domain of metallo-dependent hydrolases"/>
    <property type="match status" value="1"/>
</dbReference>
<dbReference type="Pfam" id="PF07969">
    <property type="entry name" value="Amidohydro_3"/>
    <property type="match status" value="1"/>
</dbReference>
<dbReference type="InterPro" id="IPR013108">
    <property type="entry name" value="Amidohydro_3"/>
</dbReference>
<dbReference type="PANTHER" id="PTHR22642:SF2">
    <property type="entry name" value="PROTEIN LONG AFTER FAR-RED 3"/>
    <property type="match status" value="1"/>
</dbReference>
<dbReference type="PANTHER" id="PTHR22642">
    <property type="entry name" value="IMIDAZOLONEPROPIONASE"/>
    <property type="match status" value="1"/>
</dbReference>
<dbReference type="OrthoDB" id="3173428at2"/>
<dbReference type="InterPro" id="IPR032466">
    <property type="entry name" value="Metal_Hydrolase"/>
</dbReference>
<reference evidence="2" key="1">
    <citation type="submission" date="2019-09" db="EMBL/GenBank/DDBJ databases">
        <authorList>
            <person name="Li J."/>
        </authorList>
    </citation>
    <scope>NUCLEOTIDE SEQUENCE [LARGE SCALE GENOMIC DNA]</scope>
    <source>
        <strain evidence="2">NRBC 14897</strain>
    </source>
</reference>